<keyword evidence="14" id="KW-1185">Reference proteome</keyword>
<protein>
    <submittedName>
        <fullName evidence="13">Uncharacterized protein</fullName>
    </submittedName>
</protein>
<sequence>MSVLPPNVFPKNRLEALTDGVYAVALTLLVLDLKLVSGPLDSAQFQSALTAQIPNALTWLLSFWVILIYWEAQVRLAQIVGKIDSILLKLDFLHLALISLLPFSTSLIGEFSQQSLSVVIYTANLWTISAVGAFRIAYVKKHTDLQLAGLDCEKLNVLIIDGKRMVLGMTAALALSFVMPGWNLLAIMVPKLLPKPR</sequence>
<dbReference type="Proteomes" id="UP000463961">
    <property type="component" value="Chromosome"/>
</dbReference>
<keyword evidence="4" id="KW-0633">Potassium transport</keyword>
<evidence type="ECO:0000256" key="7">
    <source>
        <dbReference type="ARBA" id="ARBA00022958"/>
    </source>
</evidence>
<comment type="catalytic activity">
    <reaction evidence="12">
        <text>K(+)(in) = K(+)(out)</text>
        <dbReference type="Rhea" id="RHEA:29463"/>
        <dbReference type="ChEBI" id="CHEBI:29103"/>
    </reaction>
</comment>
<evidence type="ECO:0000313" key="14">
    <source>
        <dbReference type="Proteomes" id="UP000463961"/>
    </source>
</evidence>
<dbReference type="GO" id="GO:0015252">
    <property type="term" value="F:proton channel activity"/>
    <property type="evidence" value="ECO:0007669"/>
    <property type="project" value="InterPro"/>
</dbReference>
<dbReference type="PANTHER" id="PTHR31462">
    <property type="entry name" value="ENDOSOMAL/LYSOSOMAL POTASSIUM CHANNEL TMEM175"/>
    <property type="match status" value="1"/>
</dbReference>
<dbReference type="AlphaFoldDB" id="A0A679HQH6"/>
<name>A0A679HQH6_9RHOO</name>
<keyword evidence="11" id="KW-0407">Ion channel</keyword>
<evidence type="ECO:0000256" key="4">
    <source>
        <dbReference type="ARBA" id="ARBA00022538"/>
    </source>
</evidence>
<keyword evidence="10" id="KW-0472">Membrane</keyword>
<gene>
    <name evidence="13" type="ORF">ICHIAU1_07750</name>
</gene>
<dbReference type="InterPro" id="IPR010617">
    <property type="entry name" value="TMEM175-like"/>
</dbReference>
<keyword evidence="5" id="KW-0812">Transmembrane</keyword>
<dbReference type="OrthoDB" id="7626281at2"/>
<evidence type="ECO:0000256" key="11">
    <source>
        <dbReference type="ARBA" id="ARBA00023303"/>
    </source>
</evidence>
<keyword evidence="7" id="KW-0630">Potassium</keyword>
<dbReference type="Pfam" id="PF06736">
    <property type="entry name" value="TMEM175"/>
    <property type="match status" value="1"/>
</dbReference>
<comment type="subcellular location">
    <subcellularLocation>
        <location evidence="1">Membrane</location>
        <topology evidence="1">Multi-pass membrane protein</topology>
    </subcellularLocation>
</comment>
<evidence type="ECO:0000313" key="13">
    <source>
        <dbReference type="EMBL" id="BBU68492.1"/>
    </source>
</evidence>
<evidence type="ECO:0000256" key="1">
    <source>
        <dbReference type="ARBA" id="ARBA00004141"/>
    </source>
</evidence>
<accession>A0A679HQH6</accession>
<keyword evidence="8" id="KW-1133">Transmembrane helix</keyword>
<dbReference type="PANTHER" id="PTHR31462:SF5">
    <property type="entry name" value="ENDOSOMAL_LYSOSOMAL PROTON CHANNEL TMEM175"/>
    <property type="match status" value="1"/>
</dbReference>
<evidence type="ECO:0000256" key="5">
    <source>
        <dbReference type="ARBA" id="ARBA00022692"/>
    </source>
</evidence>
<evidence type="ECO:0000256" key="10">
    <source>
        <dbReference type="ARBA" id="ARBA00023136"/>
    </source>
</evidence>
<evidence type="ECO:0000256" key="3">
    <source>
        <dbReference type="ARBA" id="ARBA00022448"/>
    </source>
</evidence>
<keyword evidence="9" id="KW-0406">Ion transport</keyword>
<organism evidence="13 14">
    <name type="scientific">Fluviibacter phosphoraccumulans</name>
    <dbReference type="NCBI Taxonomy" id="1751046"/>
    <lineage>
        <taxon>Bacteria</taxon>
        <taxon>Pseudomonadati</taxon>
        <taxon>Pseudomonadota</taxon>
        <taxon>Betaproteobacteria</taxon>
        <taxon>Rhodocyclales</taxon>
        <taxon>Fluviibacteraceae</taxon>
        <taxon>Fluviibacter</taxon>
    </lineage>
</organism>
<keyword evidence="6" id="KW-0631">Potassium channel</keyword>
<evidence type="ECO:0000256" key="6">
    <source>
        <dbReference type="ARBA" id="ARBA00022826"/>
    </source>
</evidence>
<reference evidence="14" key="1">
    <citation type="submission" date="2020-01" db="EMBL/GenBank/DDBJ databases">
        <title>Phosphoaccumulans saitamaens gen. nov., sp. nov., a polyphosphate accumulating bacterium isolated from surface river water.</title>
        <authorList>
            <person name="Watanabe K."/>
            <person name="Suda W."/>
        </authorList>
    </citation>
    <scope>NUCLEOTIDE SEQUENCE [LARGE SCALE GENOMIC DNA]</scope>
    <source>
        <strain evidence="14">ICHIAU1</strain>
    </source>
</reference>
<dbReference type="GO" id="GO:0016020">
    <property type="term" value="C:membrane"/>
    <property type="evidence" value="ECO:0007669"/>
    <property type="project" value="UniProtKB-SubCell"/>
</dbReference>
<evidence type="ECO:0000256" key="9">
    <source>
        <dbReference type="ARBA" id="ARBA00023065"/>
    </source>
</evidence>
<dbReference type="EMBL" id="AP022345">
    <property type="protein sequence ID" value="BBU68492.1"/>
    <property type="molecule type" value="Genomic_DNA"/>
</dbReference>
<proteinExistence type="inferred from homology"/>
<dbReference type="GO" id="GO:0005267">
    <property type="term" value="F:potassium channel activity"/>
    <property type="evidence" value="ECO:0007669"/>
    <property type="project" value="UniProtKB-KW"/>
</dbReference>
<comment type="similarity">
    <text evidence="2">Belongs to the TMEM175 family.</text>
</comment>
<keyword evidence="3" id="KW-0813">Transport</keyword>
<evidence type="ECO:0000256" key="12">
    <source>
        <dbReference type="ARBA" id="ARBA00034430"/>
    </source>
</evidence>
<evidence type="ECO:0000256" key="2">
    <source>
        <dbReference type="ARBA" id="ARBA00006920"/>
    </source>
</evidence>
<evidence type="ECO:0000256" key="8">
    <source>
        <dbReference type="ARBA" id="ARBA00022989"/>
    </source>
</evidence>